<evidence type="ECO:0000313" key="14">
    <source>
        <dbReference type="Proteomes" id="UP000183138"/>
    </source>
</evidence>
<feature type="transmembrane region" description="Helical" evidence="12">
    <location>
        <begin position="246"/>
        <end position="262"/>
    </location>
</feature>
<dbReference type="AlphaFoldDB" id="A0A1J5U3E6"/>
<keyword evidence="9 12" id="KW-0472">Membrane</keyword>
<feature type="transmembrane region" description="Helical" evidence="12">
    <location>
        <begin position="7"/>
        <end position="30"/>
    </location>
</feature>
<evidence type="ECO:0000256" key="3">
    <source>
        <dbReference type="ARBA" id="ARBA00022692"/>
    </source>
</evidence>
<keyword evidence="4" id="KW-0479">Metal-binding</keyword>
<feature type="transmembrane region" description="Helical" evidence="12">
    <location>
        <begin position="149"/>
        <end position="170"/>
    </location>
</feature>
<keyword evidence="5 12" id="KW-1133">Transmembrane helix</keyword>
<evidence type="ECO:0000256" key="11">
    <source>
        <dbReference type="ARBA" id="ARBA00023444"/>
    </source>
</evidence>
<dbReference type="PANTHER" id="PTHR35457">
    <property type="entry name" value="HEME A SYNTHASE"/>
    <property type="match status" value="1"/>
</dbReference>
<evidence type="ECO:0000256" key="12">
    <source>
        <dbReference type="SAM" id="Phobius"/>
    </source>
</evidence>
<reference evidence="13 14" key="1">
    <citation type="submission" date="2016-08" db="EMBL/GenBank/DDBJ databases">
        <title>New Insights into Marine Group III Euryarchaeota, from dark to light.</title>
        <authorList>
            <person name="Haro-Moreno J.M."/>
            <person name="Rodriguez-Valera F."/>
            <person name="Lopez-Garcia P."/>
            <person name="Moreira D."/>
            <person name="Martin-Cuadrado A.B."/>
        </authorList>
    </citation>
    <scope>NUCLEOTIDE SEQUENCE [LARGE SCALE GENOMIC DNA]</scope>
    <source>
        <strain evidence="13">CG-Epi3</strain>
    </source>
</reference>
<dbReference type="EMBL" id="MIYY01000016">
    <property type="protein sequence ID" value="OIR23293.1"/>
    <property type="molecule type" value="Genomic_DNA"/>
</dbReference>
<evidence type="ECO:0000256" key="9">
    <source>
        <dbReference type="ARBA" id="ARBA00023136"/>
    </source>
</evidence>
<evidence type="ECO:0000256" key="7">
    <source>
        <dbReference type="ARBA" id="ARBA00023004"/>
    </source>
</evidence>
<evidence type="ECO:0000256" key="4">
    <source>
        <dbReference type="ARBA" id="ARBA00022723"/>
    </source>
</evidence>
<dbReference type="GO" id="GO:0046872">
    <property type="term" value="F:metal ion binding"/>
    <property type="evidence" value="ECO:0007669"/>
    <property type="project" value="UniProtKB-KW"/>
</dbReference>
<dbReference type="Proteomes" id="UP000183138">
    <property type="component" value="Unassembled WGS sequence"/>
</dbReference>
<evidence type="ECO:0000256" key="1">
    <source>
        <dbReference type="ARBA" id="ARBA00004141"/>
    </source>
</evidence>
<name>A0A1J5U3E6_9ARCH</name>
<dbReference type="GO" id="GO:0006784">
    <property type="term" value="P:heme A biosynthetic process"/>
    <property type="evidence" value="ECO:0007669"/>
    <property type="project" value="InterPro"/>
</dbReference>
<evidence type="ECO:0000256" key="2">
    <source>
        <dbReference type="ARBA" id="ARBA00022475"/>
    </source>
</evidence>
<feature type="transmembrane region" description="Helical" evidence="12">
    <location>
        <begin position="283"/>
        <end position="303"/>
    </location>
</feature>
<gene>
    <name evidence="13" type="ORF">BEU00_03310</name>
</gene>
<protein>
    <recommendedName>
        <fullName evidence="15">Cytochrome oxidase assembly protein</fullName>
    </recommendedName>
</protein>
<comment type="caution">
    <text evidence="13">The sequence shown here is derived from an EMBL/GenBank/DDBJ whole genome shotgun (WGS) entry which is preliminary data.</text>
</comment>
<dbReference type="InterPro" id="IPR003780">
    <property type="entry name" value="COX15/CtaA_fam"/>
</dbReference>
<keyword evidence="7" id="KW-0408">Iron</keyword>
<organism evidence="13 14">
    <name type="scientific">Marine Group III euryarchaeote CG-Epi3</name>
    <dbReference type="NCBI Taxonomy" id="1888997"/>
    <lineage>
        <taxon>Archaea</taxon>
        <taxon>Methanobacteriati</taxon>
        <taxon>Thermoplasmatota</taxon>
        <taxon>Thermoplasmata</taxon>
        <taxon>Candidatus Thermoprofundales</taxon>
    </lineage>
</organism>
<evidence type="ECO:0008006" key="15">
    <source>
        <dbReference type="Google" id="ProtNLM"/>
    </source>
</evidence>
<dbReference type="InterPro" id="IPR050450">
    <property type="entry name" value="COX15/CtaA_HemeA_synthase"/>
</dbReference>
<proteinExistence type="predicted"/>
<sequence>MVPWYRSYIIPFGLAVIAFLIITTGGWIRINDAGESCPDWPTCFGTWGFDVSADDQKEWWEENPDEIDSRGGTHRYTTYQIFTEWAHRALVGVIGILVAYSHYTAWSLRDKIGNKVYKIHFVSSMFLIMQAVLGYVTVDLDNAPWTVSLHLFMALIFTISLITVGFVWWQEQSGIPETLRIKKISANLKKYIGYMAIIVLVQLMIGAYLSTSYHRAACGIGFYSGWPLCQNSIIPVLKQFGTILNYGHRLSAIVVGGLLLYVEREARNEFKDSKSIVTKMLEVTGLFYFVNIVLGGLYVVTAADGEFRGWLSLIHLLVGACVFLTLATIYLLTNLTATKEENVSN</sequence>
<dbReference type="GO" id="GO:0016491">
    <property type="term" value="F:oxidoreductase activity"/>
    <property type="evidence" value="ECO:0007669"/>
    <property type="project" value="UniProtKB-KW"/>
</dbReference>
<evidence type="ECO:0000256" key="10">
    <source>
        <dbReference type="ARBA" id="ARBA00023157"/>
    </source>
</evidence>
<evidence type="ECO:0000256" key="5">
    <source>
        <dbReference type="ARBA" id="ARBA00022989"/>
    </source>
</evidence>
<evidence type="ECO:0000256" key="8">
    <source>
        <dbReference type="ARBA" id="ARBA00023133"/>
    </source>
</evidence>
<evidence type="ECO:0000313" key="13">
    <source>
        <dbReference type="EMBL" id="OIR23293.1"/>
    </source>
</evidence>
<keyword evidence="6" id="KW-0560">Oxidoreductase</keyword>
<feature type="transmembrane region" description="Helical" evidence="12">
    <location>
        <begin position="309"/>
        <end position="332"/>
    </location>
</feature>
<evidence type="ECO:0000256" key="6">
    <source>
        <dbReference type="ARBA" id="ARBA00023002"/>
    </source>
</evidence>
<feature type="transmembrane region" description="Helical" evidence="12">
    <location>
        <begin position="117"/>
        <end position="137"/>
    </location>
</feature>
<comment type="pathway">
    <text evidence="11">Porphyrin-containing compound metabolism.</text>
</comment>
<accession>A0A1J5U3E6</accession>
<keyword evidence="2" id="KW-1003">Cell membrane</keyword>
<keyword evidence="10" id="KW-1015">Disulfide bond</keyword>
<feature type="transmembrane region" description="Helical" evidence="12">
    <location>
        <begin position="85"/>
        <end position="105"/>
    </location>
</feature>
<dbReference type="Pfam" id="PF02628">
    <property type="entry name" value="COX15-CtaA"/>
    <property type="match status" value="1"/>
</dbReference>
<dbReference type="PANTHER" id="PTHR35457:SF1">
    <property type="entry name" value="HEME A SYNTHASE"/>
    <property type="match status" value="1"/>
</dbReference>
<keyword evidence="8" id="KW-0350">Heme biosynthesis</keyword>
<keyword evidence="3 12" id="KW-0812">Transmembrane</keyword>
<comment type="subcellular location">
    <subcellularLocation>
        <location evidence="1">Membrane</location>
        <topology evidence="1">Multi-pass membrane protein</topology>
    </subcellularLocation>
</comment>
<feature type="transmembrane region" description="Helical" evidence="12">
    <location>
        <begin position="191"/>
        <end position="209"/>
    </location>
</feature>
<dbReference type="GO" id="GO:0016020">
    <property type="term" value="C:membrane"/>
    <property type="evidence" value="ECO:0007669"/>
    <property type="project" value="UniProtKB-SubCell"/>
</dbReference>